<dbReference type="EMBL" id="FUWY01000004">
    <property type="protein sequence ID" value="SJZ76407.1"/>
    <property type="molecule type" value="Genomic_DNA"/>
</dbReference>
<protein>
    <submittedName>
        <fullName evidence="5">Putative ABC transport system ATP-binding protein</fullName>
    </submittedName>
</protein>
<evidence type="ECO:0000313" key="5">
    <source>
        <dbReference type="EMBL" id="SJZ76407.1"/>
    </source>
</evidence>
<dbReference type="STRING" id="118967.SAMN02745191_1553"/>
<dbReference type="SMART" id="SM00382">
    <property type="entry name" value="AAA"/>
    <property type="match status" value="1"/>
</dbReference>
<dbReference type="Proteomes" id="UP000243297">
    <property type="component" value="Unassembled WGS sequence"/>
</dbReference>
<feature type="domain" description="ABC transporter" evidence="4">
    <location>
        <begin position="5"/>
        <end position="225"/>
    </location>
</feature>
<evidence type="ECO:0000256" key="3">
    <source>
        <dbReference type="ARBA" id="ARBA00022840"/>
    </source>
</evidence>
<dbReference type="AlphaFoldDB" id="A0A1T4NBJ1"/>
<keyword evidence="6" id="KW-1185">Reference proteome</keyword>
<dbReference type="GO" id="GO:0016887">
    <property type="term" value="F:ATP hydrolysis activity"/>
    <property type="evidence" value="ECO:0007669"/>
    <property type="project" value="InterPro"/>
</dbReference>
<evidence type="ECO:0000313" key="6">
    <source>
        <dbReference type="Proteomes" id="UP000243297"/>
    </source>
</evidence>
<evidence type="ECO:0000259" key="4">
    <source>
        <dbReference type="PROSITE" id="PS50893"/>
    </source>
</evidence>
<dbReference type="PANTHER" id="PTHR24220">
    <property type="entry name" value="IMPORT ATP-BINDING PROTEIN"/>
    <property type="match status" value="1"/>
</dbReference>
<dbReference type="PROSITE" id="PS00211">
    <property type="entry name" value="ABC_TRANSPORTER_1"/>
    <property type="match status" value="1"/>
</dbReference>
<dbReference type="GO" id="GO:0005886">
    <property type="term" value="C:plasma membrane"/>
    <property type="evidence" value="ECO:0007669"/>
    <property type="project" value="TreeGrafter"/>
</dbReference>
<proteinExistence type="inferred from homology"/>
<dbReference type="PANTHER" id="PTHR24220:SF689">
    <property type="entry name" value="LIPOPROTEIN-RELEASING SYSTEM ATP-BINDING PROTEIN LOLD"/>
    <property type="match status" value="1"/>
</dbReference>
<gene>
    <name evidence="5" type="ORF">SAMN02745191_1553</name>
</gene>
<keyword evidence="3 5" id="KW-0067">ATP-binding</keyword>
<organism evidence="5 6">
    <name type="scientific">Anaerorhabdus furcosa</name>
    <dbReference type="NCBI Taxonomy" id="118967"/>
    <lineage>
        <taxon>Bacteria</taxon>
        <taxon>Bacillati</taxon>
        <taxon>Bacillota</taxon>
        <taxon>Erysipelotrichia</taxon>
        <taxon>Erysipelotrichales</taxon>
        <taxon>Erysipelotrichaceae</taxon>
        <taxon>Anaerorhabdus</taxon>
    </lineage>
</organism>
<accession>A0A1T4NBJ1</accession>
<dbReference type="InterPro" id="IPR003439">
    <property type="entry name" value="ABC_transporter-like_ATP-bd"/>
</dbReference>
<keyword evidence="2" id="KW-0547">Nucleotide-binding</keyword>
<dbReference type="RefSeq" id="WP_078711952.1">
    <property type="nucleotide sequence ID" value="NZ_FUWY01000004.1"/>
</dbReference>
<dbReference type="InterPro" id="IPR003593">
    <property type="entry name" value="AAA+_ATPase"/>
</dbReference>
<dbReference type="InterPro" id="IPR015854">
    <property type="entry name" value="ABC_transpr_LolD-like"/>
</dbReference>
<evidence type="ECO:0000256" key="2">
    <source>
        <dbReference type="ARBA" id="ARBA00022741"/>
    </source>
</evidence>
<dbReference type="OrthoDB" id="1114670at2"/>
<dbReference type="GO" id="GO:0022857">
    <property type="term" value="F:transmembrane transporter activity"/>
    <property type="evidence" value="ECO:0007669"/>
    <property type="project" value="TreeGrafter"/>
</dbReference>
<name>A0A1T4NBJ1_9FIRM</name>
<dbReference type="Pfam" id="PF00005">
    <property type="entry name" value="ABC_tran"/>
    <property type="match status" value="1"/>
</dbReference>
<comment type="similarity">
    <text evidence="1">Belongs to the ABC transporter superfamily.</text>
</comment>
<dbReference type="GO" id="GO:0005524">
    <property type="term" value="F:ATP binding"/>
    <property type="evidence" value="ECO:0007669"/>
    <property type="project" value="UniProtKB-KW"/>
</dbReference>
<dbReference type="InterPro" id="IPR027417">
    <property type="entry name" value="P-loop_NTPase"/>
</dbReference>
<dbReference type="SUPFAM" id="SSF52540">
    <property type="entry name" value="P-loop containing nucleoside triphosphate hydrolases"/>
    <property type="match status" value="1"/>
</dbReference>
<reference evidence="6" key="1">
    <citation type="submission" date="2017-02" db="EMBL/GenBank/DDBJ databases">
        <authorList>
            <person name="Varghese N."/>
            <person name="Submissions S."/>
        </authorList>
    </citation>
    <scope>NUCLEOTIDE SEQUENCE [LARGE SCALE GENOMIC DNA]</scope>
    <source>
        <strain evidence="6">ATCC 25662</strain>
    </source>
</reference>
<dbReference type="InterPro" id="IPR017871">
    <property type="entry name" value="ABC_transporter-like_CS"/>
</dbReference>
<sequence length="225" mass="25356">MNTILKIEHINYGYVDGGFRREILTDLSYEFKEGKFYTILGPSGSGKTTLLSILAGLDTQESGTIYFQNKDLKEIGLYKYRRNKIGVVFQAYNLVQYLTGIENIELAMAETDNEIPENQKEVGYALLEKFGITKSKANRLVTHLSGGEQQRIAIARALAANVDLIFADEPTGNLDTATEREIIQIFRMLTEKFNKTVIVVTHSNEVSKLSDYRVFLQEGKLIDIG</sequence>
<evidence type="ECO:0000256" key="1">
    <source>
        <dbReference type="ARBA" id="ARBA00005417"/>
    </source>
</evidence>
<dbReference type="PROSITE" id="PS50893">
    <property type="entry name" value="ABC_TRANSPORTER_2"/>
    <property type="match status" value="1"/>
</dbReference>
<dbReference type="Gene3D" id="3.40.50.300">
    <property type="entry name" value="P-loop containing nucleotide triphosphate hydrolases"/>
    <property type="match status" value="1"/>
</dbReference>